<keyword evidence="13" id="KW-0812">Transmembrane</keyword>
<dbReference type="PANTHER" id="PTHR32282">
    <property type="entry name" value="BINDING PROTEIN TRANSPEPTIDASE, PUTATIVE-RELATED"/>
    <property type="match status" value="1"/>
</dbReference>
<dbReference type="GO" id="GO:0008360">
    <property type="term" value="P:regulation of cell shape"/>
    <property type="evidence" value="ECO:0007669"/>
    <property type="project" value="UniProtKB-KW"/>
</dbReference>
<dbReference type="Gene3D" id="3.40.710.10">
    <property type="entry name" value="DD-peptidase/beta-lactamase superfamily"/>
    <property type="match status" value="1"/>
</dbReference>
<dbReference type="AlphaFoldDB" id="A0A4R7KAA0"/>
<evidence type="ECO:0000256" key="21">
    <source>
        <dbReference type="ARBA" id="ARBA00023268"/>
    </source>
</evidence>
<dbReference type="Proteomes" id="UP000295325">
    <property type="component" value="Unassembled WGS sequence"/>
</dbReference>
<keyword evidence="19" id="KW-0472">Membrane</keyword>
<feature type="compositionally biased region" description="Low complexity" evidence="27">
    <location>
        <begin position="824"/>
        <end position="837"/>
    </location>
</feature>
<evidence type="ECO:0000313" key="31">
    <source>
        <dbReference type="Proteomes" id="UP000295325"/>
    </source>
</evidence>
<accession>A0A4R7KAA0</accession>
<dbReference type="InterPro" id="IPR050396">
    <property type="entry name" value="Glycosyltr_51/Transpeptidase"/>
</dbReference>
<proteinExistence type="inferred from homology"/>
<dbReference type="EC" id="2.4.99.28" evidence="24"/>
<comment type="catalytic activity">
    <reaction evidence="23">
        <text>Preferential cleavage: (Ac)2-L-Lys-D-Ala-|-D-Ala. Also transpeptidation of peptidyl-alanyl moieties that are N-acyl substituents of D-alanine.</text>
        <dbReference type="EC" id="3.4.16.4"/>
    </reaction>
</comment>
<dbReference type="GO" id="GO:0071555">
    <property type="term" value="P:cell wall organization"/>
    <property type="evidence" value="ECO:0007669"/>
    <property type="project" value="UniProtKB-KW"/>
</dbReference>
<evidence type="ECO:0000256" key="11">
    <source>
        <dbReference type="ARBA" id="ARBA00022676"/>
    </source>
</evidence>
<evidence type="ECO:0000256" key="10">
    <source>
        <dbReference type="ARBA" id="ARBA00022670"/>
    </source>
</evidence>
<evidence type="ECO:0000256" key="5">
    <source>
        <dbReference type="ARBA" id="ARBA00007739"/>
    </source>
</evidence>
<dbReference type="Gene3D" id="1.10.3810.10">
    <property type="entry name" value="Biosynthetic peptidoglycan transglycosylase-like"/>
    <property type="match status" value="1"/>
</dbReference>
<evidence type="ECO:0000256" key="9">
    <source>
        <dbReference type="ARBA" id="ARBA00022645"/>
    </source>
</evidence>
<feature type="domain" description="Glycosyl transferase family 51" evidence="29">
    <location>
        <begin position="71"/>
        <end position="251"/>
    </location>
</feature>
<feature type="domain" description="Penicillin-binding protein transpeptidase" evidence="28">
    <location>
        <begin position="373"/>
        <end position="623"/>
    </location>
</feature>
<evidence type="ECO:0000256" key="25">
    <source>
        <dbReference type="ARBA" id="ARBA00049902"/>
    </source>
</evidence>
<keyword evidence="31" id="KW-1185">Reference proteome</keyword>
<keyword evidence="14" id="KW-0378">Hydrolase</keyword>
<evidence type="ECO:0000313" key="30">
    <source>
        <dbReference type="EMBL" id="TDT50794.1"/>
    </source>
</evidence>
<dbReference type="InterPro" id="IPR012338">
    <property type="entry name" value="Beta-lactam/transpept-like"/>
</dbReference>
<keyword evidence="10" id="KW-0645">Protease</keyword>
<dbReference type="EMBL" id="SOAZ01000024">
    <property type="protein sequence ID" value="TDT50794.1"/>
    <property type="molecule type" value="Genomic_DNA"/>
</dbReference>
<dbReference type="SUPFAM" id="SSF56601">
    <property type="entry name" value="beta-lactamase/transpeptidase-like"/>
    <property type="match status" value="1"/>
</dbReference>
<keyword evidence="20" id="KW-0046">Antibiotic resistance</keyword>
<dbReference type="InterPro" id="IPR001460">
    <property type="entry name" value="PCN-bd_Tpept"/>
</dbReference>
<dbReference type="FunFam" id="1.10.3810.10:FF:000001">
    <property type="entry name" value="Penicillin-binding protein 1A"/>
    <property type="match status" value="1"/>
</dbReference>
<feature type="compositionally biased region" description="Low complexity" evidence="27">
    <location>
        <begin position="785"/>
        <end position="816"/>
    </location>
</feature>
<dbReference type="GO" id="GO:0008658">
    <property type="term" value="F:penicillin binding"/>
    <property type="evidence" value="ECO:0007669"/>
    <property type="project" value="InterPro"/>
</dbReference>
<evidence type="ECO:0000256" key="16">
    <source>
        <dbReference type="ARBA" id="ARBA00022968"/>
    </source>
</evidence>
<dbReference type="SUPFAM" id="SSF53955">
    <property type="entry name" value="Lysozyme-like"/>
    <property type="match status" value="1"/>
</dbReference>
<dbReference type="GO" id="GO:0006508">
    <property type="term" value="P:proteolysis"/>
    <property type="evidence" value="ECO:0007669"/>
    <property type="project" value="UniProtKB-KW"/>
</dbReference>
<comment type="caution">
    <text evidence="30">The sequence shown here is derived from an EMBL/GenBank/DDBJ whole genome shotgun (WGS) entry which is preliminary data.</text>
</comment>
<comment type="pathway">
    <text evidence="3">Cell wall biogenesis; peptidoglycan biosynthesis.</text>
</comment>
<dbReference type="InterPro" id="IPR023346">
    <property type="entry name" value="Lysozyme-like_dom_sf"/>
</dbReference>
<keyword evidence="18" id="KW-1133">Transmembrane helix</keyword>
<keyword evidence="12" id="KW-0808">Transferase</keyword>
<comment type="subcellular location">
    <subcellularLocation>
        <location evidence="2">Cell membrane</location>
        <topology evidence="2">Single-pass type II membrane protein</topology>
    </subcellularLocation>
</comment>
<evidence type="ECO:0000256" key="4">
    <source>
        <dbReference type="ARBA" id="ARBA00007090"/>
    </source>
</evidence>
<dbReference type="GO" id="GO:0008955">
    <property type="term" value="F:peptidoglycan glycosyltransferase activity"/>
    <property type="evidence" value="ECO:0007669"/>
    <property type="project" value="UniProtKB-EC"/>
</dbReference>
<dbReference type="OrthoDB" id="9766909at2"/>
<comment type="similarity">
    <text evidence="4">In the C-terminal section; belongs to the transpeptidase family.</text>
</comment>
<evidence type="ECO:0000256" key="3">
    <source>
        <dbReference type="ARBA" id="ARBA00004752"/>
    </source>
</evidence>
<keyword evidence="17" id="KW-0573">Peptidoglycan synthesis</keyword>
<comment type="function">
    <text evidence="1">Cell wall formation. Synthesis of cross-linked peptidoglycan from the lipid intermediates. The enzyme has a penicillin-insensitive transglycosylase N-terminal domain (formation of linear glycan strands) and a penicillin-sensitive transpeptidase C-terminal domain (cross-linking of the peptide subunits).</text>
</comment>
<feature type="region of interest" description="Disordered" evidence="27">
    <location>
        <begin position="768"/>
        <end position="837"/>
    </location>
</feature>
<evidence type="ECO:0000256" key="23">
    <source>
        <dbReference type="ARBA" id="ARBA00034000"/>
    </source>
</evidence>
<evidence type="ECO:0000256" key="26">
    <source>
        <dbReference type="ARBA" id="ARBA00060592"/>
    </source>
</evidence>
<dbReference type="InterPro" id="IPR036950">
    <property type="entry name" value="PBP_transglycosylase"/>
</dbReference>
<dbReference type="GO" id="GO:0005886">
    <property type="term" value="C:plasma membrane"/>
    <property type="evidence" value="ECO:0007669"/>
    <property type="project" value="UniProtKB-SubCell"/>
</dbReference>
<keyword evidence="9" id="KW-0121">Carboxypeptidase</keyword>
<dbReference type="PANTHER" id="PTHR32282:SF11">
    <property type="entry name" value="PENICILLIN-BINDING PROTEIN 1B"/>
    <property type="match status" value="1"/>
</dbReference>
<keyword evidence="8" id="KW-1003">Cell membrane</keyword>
<evidence type="ECO:0000256" key="19">
    <source>
        <dbReference type="ARBA" id="ARBA00023136"/>
    </source>
</evidence>
<dbReference type="Pfam" id="PF00912">
    <property type="entry name" value="Transgly"/>
    <property type="match status" value="1"/>
</dbReference>
<comment type="pathway">
    <text evidence="26">Glycan biosynthesis.</text>
</comment>
<keyword evidence="16" id="KW-0735">Signal-anchor</keyword>
<keyword evidence="22" id="KW-0961">Cell wall biogenesis/degradation</keyword>
<evidence type="ECO:0000256" key="22">
    <source>
        <dbReference type="ARBA" id="ARBA00023316"/>
    </source>
</evidence>
<evidence type="ECO:0000256" key="12">
    <source>
        <dbReference type="ARBA" id="ARBA00022679"/>
    </source>
</evidence>
<evidence type="ECO:0000256" key="14">
    <source>
        <dbReference type="ARBA" id="ARBA00022801"/>
    </source>
</evidence>
<gene>
    <name evidence="30" type="ORF">EDD71_1246</name>
</gene>
<evidence type="ECO:0000256" key="6">
    <source>
        <dbReference type="ARBA" id="ARBA00012448"/>
    </source>
</evidence>
<evidence type="ECO:0000256" key="18">
    <source>
        <dbReference type="ARBA" id="ARBA00022989"/>
    </source>
</evidence>
<evidence type="ECO:0000256" key="17">
    <source>
        <dbReference type="ARBA" id="ARBA00022984"/>
    </source>
</evidence>
<dbReference type="RefSeq" id="WP_133628947.1">
    <property type="nucleotide sequence ID" value="NZ_SOAZ01000024.1"/>
</dbReference>
<dbReference type="EC" id="3.4.16.4" evidence="6"/>
<dbReference type="GO" id="GO:0046677">
    <property type="term" value="P:response to antibiotic"/>
    <property type="evidence" value="ECO:0007669"/>
    <property type="project" value="UniProtKB-KW"/>
</dbReference>
<comment type="similarity">
    <text evidence="5">In the N-terminal section; belongs to the glycosyltransferase 51 family.</text>
</comment>
<evidence type="ECO:0000259" key="28">
    <source>
        <dbReference type="Pfam" id="PF00905"/>
    </source>
</evidence>
<dbReference type="UniPathway" id="UPA00219"/>
<keyword evidence="15" id="KW-0133">Cell shape</keyword>
<dbReference type="Pfam" id="PF00905">
    <property type="entry name" value="Transpeptidase"/>
    <property type="match status" value="1"/>
</dbReference>
<evidence type="ECO:0000259" key="29">
    <source>
        <dbReference type="Pfam" id="PF00912"/>
    </source>
</evidence>
<evidence type="ECO:0000256" key="27">
    <source>
        <dbReference type="SAM" id="MobiDB-lite"/>
    </source>
</evidence>
<dbReference type="NCBIfam" id="TIGR02074">
    <property type="entry name" value="PBP_1a_fam"/>
    <property type="match status" value="1"/>
</dbReference>
<comment type="catalytic activity">
    <reaction evidence="25">
        <text>[GlcNAc-(1-&gt;4)-Mur2Ac(oyl-L-Ala-gamma-D-Glu-L-Lys-D-Ala-D-Ala)](n)-di-trans,octa-cis-undecaprenyl diphosphate + beta-D-GlcNAc-(1-&gt;4)-Mur2Ac(oyl-L-Ala-gamma-D-Glu-L-Lys-D-Ala-D-Ala)-di-trans,octa-cis-undecaprenyl diphosphate = [GlcNAc-(1-&gt;4)-Mur2Ac(oyl-L-Ala-gamma-D-Glu-L-Lys-D-Ala-D-Ala)](n+1)-di-trans,octa-cis-undecaprenyl diphosphate + di-trans,octa-cis-undecaprenyl diphosphate + H(+)</text>
        <dbReference type="Rhea" id="RHEA:23708"/>
        <dbReference type="Rhea" id="RHEA-COMP:9602"/>
        <dbReference type="Rhea" id="RHEA-COMP:9603"/>
        <dbReference type="ChEBI" id="CHEBI:15378"/>
        <dbReference type="ChEBI" id="CHEBI:58405"/>
        <dbReference type="ChEBI" id="CHEBI:60033"/>
        <dbReference type="ChEBI" id="CHEBI:78435"/>
        <dbReference type="EC" id="2.4.99.28"/>
    </reaction>
</comment>
<reference evidence="30 31" key="1">
    <citation type="submission" date="2019-03" db="EMBL/GenBank/DDBJ databases">
        <title>Genomic Encyclopedia of Type Strains, Phase IV (KMG-IV): sequencing the most valuable type-strain genomes for metagenomic binning, comparative biology and taxonomic classification.</title>
        <authorList>
            <person name="Goeker M."/>
        </authorList>
    </citation>
    <scope>NUCLEOTIDE SEQUENCE [LARGE SCALE GENOMIC DNA]</scope>
    <source>
        <strain evidence="30 31">DSM 24455</strain>
    </source>
</reference>
<evidence type="ECO:0000256" key="8">
    <source>
        <dbReference type="ARBA" id="ARBA00022475"/>
    </source>
</evidence>
<protein>
    <recommendedName>
        <fullName evidence="7">Penicillin-binding protein 1A</fullName>
        <ecNumber evidence="24">2.4.99.28</ecNumber>
        <ecNumber evidence="6">3.4.16.4</ecNumber>
    </recommendedName>
</protein>
<dbReference type="GO" id="GO:0009002">
    <property type="term" value="F:serine-type D-Ala-D-Ala carboxypeptidase activity"/>
    <property type="evidence" value="ECO:0007669"/>
    <property type="project" value="UniProtKB-EC"/>
</dbReference>
<evidence type="ECO:0000256" key="24">
    <source>
        <dbReference type="ARBA" id="ARBA00044770"/>
    </source>
</evidence>
<sequence>MESKNRTSEKNRKKHKKGIGKVVLLSFLILFLLVGAAGAGVLVAVIKSAPAINYDIIDNLKESSKIYDSQGNFIANYTDGETRNIVDLKDIPEYTKNAFIAIEDTRFKTHHGIDIKRIFGALWVDIKTMSLAEGASTITQQLIRNYALTLDKNWTRKLQEMYLAVQLERHKTKDEILNAYLNTIHLGGNKFGVQAASKFYFGKDVKNITIAESALLAAMPKAPSRLYPFSEKNMKDPTEYVTRQRLVLSKMLEQGFITKEQYDEALKEDIVATIKSQYNKKESASSSMKYQWFIEPAMDQIAQDFADKYGISKAEAMQRLRTQGYSIYLTMDTRIQQRAEDAVNNYKGYPKIKVESKKVSPYDPNIVEPQAAGVIIDVTNGAVKAVVGGRGDHPEMSTNRATQVQRQPGSTIKPLGVYAPAIETEKATAATPLYDAPLPTEFWKGYGWKTQPKNYDGAYDGLMTLRQAITKSQNIPAIKVWDMVGSNVSRDFLINKFHLGNQIASSDTGPASLALGGLTEGVTPLRMAAAYSVFANNGIYSEPMFYTVVKDNKGSIVLERKPEQSKSLSPQAAYIMVDLLESVVKNGTGKAANLGSMPTAGKTGTSNDWQNGWFAGITPYYAGVFWIGHDDPNFSFDGKHNSYSKLQGATVAPLWKEVMLEAHKGLPVKDFKRPSGIVTAQVCLDSGNAATSLCSQDPRGNRVVSDIFIKGTEPVELCDVHTTAKIDIRTGKLARPDTPAQFVQEKVFIKPYPNSIILDKDKPYILPTEYTDAPSTVPQPPTNTNPPTGTDNTGNTGNTGGANDNGNTNNPNNNGSGSNGGNNNGNNGNNGNNHTTP</sequence>
<dbReference type="GO" id="GO:0009252">
    <property type="term" value="P:peptidoglycan biosynthetic process"/>
    <property type="evidence" value="ECO:0007669"/>
    <property type="project" value="UniProtKB-UniPathway"/>
</dbReference>
<keyword evidence="21" id="KW-0511">Multifunctional enzyme</keyword>
<evidence type="ECO:0000256" key="7">
    <source>
        <dbReference type="ARBA" id="ARBA00018638"/>
    </source>
</evidence>
<evidence type="ECO:0000256" key="20">
    <source>
        <dbReference type="ARBA" id="ARBA00023251"/>
    </source>
</evidence>
<organism evidence="30 31">
    <name type="scientific">Fonticella tunisiensis</name>
    <dbReference type="NCBI Taxonomy" id="1096341"/>
    <lineage>
        <taxon>Bacteria</taxon>
        <taxon>Bacillati</taxon>
        <taxon>Bacillota</taxon>
        <taxon>Clostridia</taxon>
        <taxon>Eubacteriales</taxon>
        <taxon>Clostridiaceae</taxon>
        <taxon>Fonticella</taxon>
    </lineage>
</organism>
<dbReference type="GO" id="GO:0030288">
    <property type="term" value="C:outer membrane-bounded periplasmic space"/>
    <property type="evidence" value="ECO:0007669"/>
    <property type="project" value="TreeGrafter"/>
</dbReference>
<evidence type="ECO:0000256" key="13">
    <source>
        <dbReference type="ARBA" id="ARBA00022692"/>
    </source>
</evidence>
<evidence type="ECO:0000256" key="15">
    <source>
        <dbReference type="ARBA" id="ARBA00022960"/>
    </source>
</evidence>
<evidence type="ECO:0000256" key="1">
    <source>
        <dbReference type="ARBA" id="ARBA00002624"/>
    </source>
</evidence>
<evidence type="ECO:0000256" key="2">
    <source>
        <dbReference type="ARBA" id="ARBA00004401"/>
    </source>
</evidence>
<name>A0A4R7KAA0_9CLOT</name>
<keyword evidence="11" id="KW-0328">Glycosyltransferase</keyword>
<dbReference type="InterPro" id="IPR001264">
    <property type="entry name" value="Glyco_trans_51"/>
</dbReference>